<dbReference type="InterPro" id="IPR029052">
    <property type="entry name" value="Metallo-depent_PP-like"/>
</dbReference>
<dbReference type="PIRSF" id="PIRSF000883">
    <property type="entry name" value="Pesterase_MJ0912"/>
    <property type="match status" value="1"/>
</dbReference>
<evidence type="ECO:0000259" key="2">
    <source>
        <dbReference type="Pfam" id="PF12850"/>
    </source>
</evidence>
<comment type="similarity">
    <text evidence="1">Belongs to the metallophosphoesterase superfamily. YfcE family.</text>
</comment>
<dbReference type="SUPFAM" id="SSF56300">
    <property type="entry name" value="Metallo-dependent phosphatases"/>
    <property type="match status" value="1"/>
</dbReference>
<dbReference type="Proteomes" id="UP000255326">
    <property type="component" value="Unassembled WGS sequence"/>
</dbReference>
<dbReference type="PANTHER" id="PTHR42850:SF2">
    <property type="entry name" value="BLL5683 PROTEIN"/>
    <property type="match status" value="1"/>
</dbReference>
<dbReference type="Pfam" id="PF12850">
    <property type="entry name" value="Metallophos_2"/>
    <property type="match status" value="1"/>
</dbReference>
<dbReference type="GO" id="GO:0016791">
    <property type="term" value="F:phosphatase activity"/>
    <property type="evidence" value="ECO:0007669"/>
    <property type="project" value="TreeGrafter"/>
</dbReference>
<gene>
    <name evidence="3" type="ORF">DFR59_102358</name>
</gene>
<name>A0A370GPS7_9BACI</name>
<dbReference type="InterPro" id="IPR011152">
    <property type="entry name" value="Pesterase_MJ0912"/>
</dbReference>
<keyword evidence="4" id="KW-1185">Reference proteome</keyword>
<evidence type="ECO:0000313" key="3">
    <source>
        <dbReference type="EMBL" id="RDI45725.1"/>
    </source>
</evidence>
<dbReference type="InterPro" id="IPR050126">
    <property type="entry name" value="Ap4A_hydrolase"/>
</dbReference>
<organism evidence="3 4">
    <name type="scientific">Falsibacillus pallidus</name>
    <dbReference type="NCBI Taxonomy" id="493781"/>
    <lineage>
        <taxon>Bacteria</taxon>
        <taxon>Bacillati</taxon>
        <taxon>Bacillota</taxon>
        <taxon>Bacilli</taxon>
        <taxon>Bacillales</taxon>
        <taxon>Bacillaceae</taxon>
        <taxon>Falsibacillus</taxon>
    </lineage>
</organism>
<dbReference type="AlphaFoldDB" id="A0A370GPS7"/>
<dbReference type="InterPro" id="IPR024654">
    <property type="entry name" value="Calcineurin-like_PHP_lpxH"/>
</dbReference>
<dbReference type="GO" id="GO:0005737">
    <property type="term" value="C:cytoplasm"/>
    <property type="evidence" value="ECO:0007669"/>
    <property type="project" value="TreeGrafter"/>
</dbReference>
<evidence type="ECO:0000313" key="4">
    <source>
        <dbReference type="Proteomes" id="UP000255326"/>
    </source>
</evidence>
<dbReference type="EMBL" id="QQAY01000002">
    <property type="protein sequence ID" value="RDI45725.1"/>
    <property type="molecule type" value="Genomic_DNA"/>
</dbReference>
<dbReference type="PANTHER" id="PTHR42850">
    <property type="entry name" value="METALLOPHOSPHOESTERASE"/>
    <property type="match status" value="1"/>
</dbReference>
<protein>
    <submittedName>
        <fullName evidence="3">Putative phosphoesterase</fullName>
    </submittedName>
</protein>
<accession>A0A370GPS7</accession>
<reference evidence="3 4" key="1">
    <citation type="submission" date="2018-07" db="EMBL/GenBank/DDBJ databases">
        <title>Genomic Encyclopedia of Type Strains, Phase IV (KMG-IV): sequencing the most valuable type-strain genomes for metagenomic binning, comparative biology and taxonomic classification.</title>
        <authorList>
            <person name="Goeker M."/>
        </authorList>
    </citation>
    <scope>NUCLEOTIDE SEQUENCE [LARGE SCALE GENOMIC DNA]</scope>
    <source>
        <strain evidence="3 4">DSM 25281</strain>
    </source>
</reference>
<feature type="domain" description="Calcineurin-like phosphoesterase" evidence="2">
    <location>
        <begin position="1"/>
        <end position="197"/>
    </location>
</feature>
<dbReference type="Gene3D" id="3.60.21.10">
    <property type="match status" value="1"/>
</dbReference>
<evidence type="ECO:0000256" key="1">
    <source>
        <dbReference type="ARBA" id="ARBA00008950"/>
    </source>
</evidence>
<sequence>MKIALLSDIHGNAIALKSVIKDIKSREIEQICVLGDICFRGPEPQRSLDLVRSLDANVIKGNADEWIIRGIKDGEVPETVFNCMAEEREWTVNQLDEESIKYLCGLSNEIRMEVGSLKILMFHATPDSLFEVILPDASDTLMLEKMMKDDSNIYIYSHIHKPFIRFINGKCVMNTGSVGMPFDGRNESSYIILEINQDSFHSTIVRVKYDVEHAIQQYEKSNYPNKEQMISILKTGRV</sequence>
<dbReference type="RefSeq" id="WP_114744543.1">
    <property type="nucleotide sequence ID" value="NZ_QQAY01000002.1"/>
</dbReference>
<comment type="caution">
    <text evidence="3">The sequence shown here is derived from an EMBL/GenBank/DDBJ whole genome shotgun (WGS) entry which is preliminary data.</text>
</comment>
<dbReference type="OrthoDB" id="9813918at2"/>
<proteinExistence type="inferred from homology"/>